<dbReference type="HOGENOM" id="CLU_811151_0_0_11"/>
<keyword evidence="1" id="KW-0614">Plasmid</keyword>
<dbReference type="KEGG" id="apn:Asphe3_41420"/>
<sequence length="358" mass="39273">MTTHADLQAVPIKQIWQQLRALRSQRVGRAARGDRQKTFNAALEQAEQLFSAGSTVGTATQPILLFYGLSQLGRAIAATSTELDNNEYRLSGHGISDQLNGAATQGLARVPVRGEGKGAFPVVAKALKASPMSQEVALGDLWGLLPDAERFPLPGNSRLQRLILDQESPHIIRVSDLARGQLYPLPIDLQVSVKDPSIGRDVIPEAEITEEHHLLRKHLEPYPSLAGWRLPDPTGRIPYQRGYYDSETWLHAPVAFPKSSSESEKSALEGRATEYHGVLSVYPSLDDSNLPAHPFMLWWAVLFTLSRLARYEPSVWLKLTSVAEDPSAVPIEYILNEAIRAVPELALNAILCVSGQGG</sequence>
<geneLocation type="plasmid" evidence="1 2">
    <name>pASPHE301</name>
</geneLocation>
<evidence type="ECO:0008006" key="3">
    <source>
        <dbReference type="Google" id="ProtNLM"/>
    </source>
</evidence>
<dbReference type="Pfam" id="PF14175">
    <property type="entry name" value="YaaC"/>
    <property type="match status" value="1"/>
</dbReference>
<reference evidence="2" key="1">
    <citation type="journal article" date="2011" name="Stand. Genomic Sci.">
        <title>Complete genome sequence of Arthrobacter phenanthrenivorans type strain (Sphe3).</title>
        <authorList>
            <person name="Kallimanis A."/>
            <person name="Labutti K.M."/>
            <person name="Lapidus A."/>
            <person name="Clum A."/>
            <person name="Lykidis A."/>
            <person name="Mavromatis K."/>
            <person name="Pagani I."/>
            <person name="Liolios K."/>
            <person name="Ivanova N."/>
            <person name="Goodwin L."/>
            <person name="Pitluck S."/>
            <person name="Chen A."/>
            <person name="Palaniappan K."/>
            <person name="Markowitz V."/>
            <person name="Bristow J."/>
            <person name="Velentzas A.D."/>
            <person name="Perisynakis A."/>
            <person name="Ouzounis C.C."/>
            <person name="Kyrpides N.C."/>
            <person name="Koukkou A.I."/>
            <person name="Drainas C."/>
        </authorList>
    </citation>
    <scope>NUCLEOTIDE SEQUENCE [LARGE SCALE GENOMIC DNA]</scope>
    <source>
        <strain evidence="2">DSM 18606 / JCM 16027 / LMG 23796 / Sphe3</strain>
        <plasmid evidence="2">Plasmid pASPHE301</plasmid>
    </source>
</reference>
<dbReference type="EMBL" id="CP002380">
    <property type="protein sequence ID" value="ADX75207.1"/>
    <property type="molecule type" value="Genomic_DNA"/>
</dbReference>
<evidence type="ECO:0000313" key="2">
    <source>
        <dbReference type="Proteomes" id="UP000008639"/>
    </source>
</evidence>
<proteinExistence type="predicted"/>
<organism evidence="1 2">
    <name type="scientific">Pseudarthrobacter phenanthrenivorans (strain DSM 18606 / JCM 16027 / LMG 23796 / Sphe3)</name>
    <name type="common">Arthrobacter phenanthrenivorans</name>
    <dbReference type="NCBI Taxonomy" id="930171"/>
    <lineage>
        <taxon>Bacteria</taxon>
        <taxon>Bacillati</taxon>
        <taxon>Actinomycetota</taxon>
        <taxon>Actinomycetes</taxon>
        <taxon>Micrococcales</taxon>
        <taxon>Micrococcaceae</taxon>
        <taxon>Pseudarthrobacter</taxon>
    </lineage>
</organism>
<dbReference type="RefSeq" id="WP_013603072.1">
    <property type="nucleotide sequence ID" value="NC_015146.1"/>
</dbReference>
<dbReference type="InterPro" id="IPR026988">
    <property type="entry name" value="YaaC-like"/>
</dbReference>
<protein>
    <recommendedName>
        <fullName evidence="3">YaaC-like Protein</fullName>
    </recommendedName>
</protein>
<accession>F0MCF6</accession>
<dbReference type="AlphaFoldDB" id="F0MCF6"/>
<dbReference type="Proteomes" id="UP000008639">
    <property type="component" value="Plasmid pASPHE301"/>
</dbReference>
<name>F0MCF6_PSEPM</name>
<gene>
    <name evidence="1" type="ordered locus">Asphe3_41420</name>
</gene>
<evidence type="ECO:0000313" key="1">
    <source>
        <dbReference type="EMBL" id="ADX75207.1"/>
    </source>
</evidence>
<dbReference type="OrthoDB" id="4964190at2"/>
<dbReference type="eggNOG" id="ENOG5030QDN">
    <property type="taxonomic scope" value="Bacteria"/>
</dbReference>